<reference evidence="2 3" key="1">
    <citation type="journal article" date="2003" name="Int. J. Syst. Evol. Microbiol.">
        <title>Bacillus nealsonii sp. nov., isolated from a spacecraft-assembly facility, whose spores are gamma-radiation resistant.</title>
        <authorList>
            <person name="Venkateswaran K."/>
            <person name="Kempf M."/>
            <person name="Chen F."/>
            <person name="Satomi M."/>
            <person name="Nicholson W."/>
            <person name="Kern R."/>
        </authorList>
    </citation>
    <scope>NUCLEOTIDE SEQUENCE [LARGE SCALE GENOMIC DNA]</scope>
    <source>
        <strain evidence="2 3">FO-92</strain>
    </source>
</reference>
<comment type="caution">
    <text evidence="2">The sequence shown here is derived from an EMBL/GenBank/DDBJ whole genome shotgun (WGS) entry which is preliminary data.</text>
</comment>
<evidence type="ECO:0000256" key="1">
    <source>
        <dbReference type="SAM" id="MobiDB-lite"/>
    </source>
</evidence>
<dbReference type="EMBL" id="PISE01000040">
    <property type="protein sequence ID" value="PKG22518.1"/>
    <property type="molecule type" value="Genomic_DNA"/>
</dbReference>
<protein>
    <submittedName>
        <fullName evidence="2">Uncharacterized protein</fullName>
    </submittedName>
</protein>
<evidence type="ECO:0000313" key="3">
    <source>
        <dbReference type="Proteomes" id="UP000233375"/>
    </source>
</evidence>
<dbReference type="Proteomes" id="UP000233375">
    <property type="component" value="Unassembled WGS sequence"/>
</dbReference>
<dbReference type="AlphaFoldDB" id="A0A2N0YZ37"/>
<organism evidence="2 3">
    <name type="scientific">Niallia nealsonii</name>
    <dbReference type="NCBI Taxonomy" id="115979"/>
    <lineage>
        <taxon>Bacteria</taxon>
        <taxon>Bacillati</taxon>
        <taxon>Bacillota</taxon>
        <taxon>Bacilli</taxon>
        <taxon>Bacillales</taxon>
        <taxon>Bacillaceae</taxon>
        <taxon>Niallia</taxon>
    </lineage>
</organism>
<feature type="region of interest" description="Disordered" evidence="1">
    <location>
        <begin position="53"/>
        <end position="72"/>
    </location>
</feature>
<accession>A0A2N0YZ37</accession>
<sequence length="72" mass="8105">MRLLWEQRDRRDPTVAGATRRLTARPTESEHPEAEISLPQCLVNSNKVYENSLNQKGGLPLKQPSPLLQGLV</sequence>
<evidence type="ECO:0000313" key="2">
    <source>
        <dbReference type="EMBL" id="PKG22518.1"/>
    </source>
</evidence>
<name>A0A2N0YZ37_9BACI</name>
<keyword evidence="3" id="KW-1185">Reference proteome</keyword>
<feature type="compositionally biased region" description="Basic and acidic residues" evidence="1">
    <location>
        <begin position="1"/>
        <end position="13"/>
    </location>
</feature>
<gene>
    <name evidence="2" type="ORF">CWS01_16480</name>
</gene>
<proteinExistence type="predicted"/>
<feature type="region of interest" description="Disordered" evidence="1">
    <location>
        <begin position="1"/>
        <end position="38"/>
    </location>
</feature>